<comment type="caution">
    <text evidence="2">The sequence shown here is derived from an EMBL/GenBank/DDBJ whole genome shotgun (WGS) entry which is preliminary data.</text>
</comment>
<evidence type="ECO:0000313" key="3">
    <source>
        <dbReference type="Proteomes" id="UP000469385"/>
    </source>
</evidence>
<dbReference type="Proteomes" id="UP000469385">
    <property type="component" value="Unassembled WGS sequence"/>
</dbReference>
<evidence type="ECO:0000313" key="2">
    <source>
        <dbReference type="EMBL" id="MVQ29929.1"/>
    </source>
</evidence>
<protein>
    <submittedName>
        <fullName evidence="2">Alpha/beta fold hydrolase</fullName>
    </submittedName>
</protein>
<proteinExistence type="predicted"/>
<feature type="domain" description="AB hydrolase-1" evidence="1">
    <location>
        <begin position="34"/>
        <end position="139"/>
    </location>
</feature>
<name>A0A6N8ISM8_9BURK</name>
<accession>A0A6N8ISM8</accession>
<sequence length="274" mass="28631">MSTQTPSLSPRFPSHGCATAGGTIGYREATGERPLVLLHGIGSGAPSWLRQLDQLGGRFRVLAWDAPGYGESQPLPAAQPTAHDYAARLWQWMDALGEQRPLVLVGHSLGALMAAAAAAAQPQRVQRLLLLSPAQGYGRADAAVREAKLRDRLHNLQTYGPAGMAQRRAPAMLSPAATPEQIAEVGATMARVHPAGYTQATHMLANADLAGLLEQVRCPVTVGCGDADGITPPAGCRALAERLHLPYVSLGPVGHACAVEAPGAVSRLIEESAA</sequence>
<dbReference type="InterPro" id="IPR050266">
    <property type="entry name" value="AB_hydrolase_sf"/>
</dbReference>
<dbReference type="InterPro" id="IPR029058">
    <property type="entry name" value="AB_hydrolase_fold"/>
</dbReference>
<dbReference type="EMBL" id="WSEL01000003">
    <property type="protein sequence ID" value="MVQ29929.1"/>
    <property type="molecule type" value="Genomic_DNA"/>
</dbReference>
<dbReference type="Gene3D" id="3.40.50.1820">
    <property type="entry name" value="alpha/beta hydrolase"/>
    <property type="match status" value="1"/>
</dbReference>
<dbReference type="RefSeq" id="WP_157397877.1">
    <property type="nucleotide sequence ID" value="NZ_WSEL01000003.1"/>
</dbReference>
<dbReference type="Pfam" id="PF00561">
    <property type="entry name" value="Abhydrolase_1"/>
    <property type="match status" value="1"/>
</dbReference>
<keyword evidence="3" id="KW-1185">Reference proteome</keyword>
<dbReference type="GO" id="GO:0016787">
    <property type="term" value="F:hydrolase activity"/>
    <property type="evidence" value="ECO:0007669"/>
    <property type="project" value="UniProtKB-KW"/>
</dbReference>
<dbReference type="AlphaFoldDB" id="A0A6N8ISM8"/>
<gene>
    <name evidence="2" type="ORF">GON04_10745</name>
</gene>
<evidence type="ECO:0000259" key="1">
    <source>
        <dbReference type="Pfam" id="PF00561"/>
    </source>
</evidence>
<dbReference type="SUPFAM" id="SSF53474">
    <property type="entry name" value="alpha/beta-Hydrolases"/>
    <property type="match status" value="1"/>
</dbReference>
<dbReference type="PANTHER" id="PTHR43798">
    <property type="entry name" value="MONOACYLGLYCEROL LIPASE"/>
    <property type="match status" value="1"/>
</dbReference>
<keyword evidence="2" id="KW-0378">Hydrolase</keyword>
<dbReference type="InterPro" id="IPR000073">
    <property type="entry name" value="AB_hydrolase_1"/>
</dbReference>
<organism evidence="2 3">
    <name type="scientific">Ramlibacter pinisoli</name>
    <dbReference type="NCBI Taxonomy" id="2682844"/>
    <lineage>
        <taxon>Bacteria</taxon>
        <taxon>Pseudomonadati</taxon>
        <taxon>Pseudomonadota</taxon>
        <taxon>Betaproteobacteria</taxon>
        <taxon>Burkholderiales</taxon>
        <taxon>Comamonadaceae</taxon>
        <taxon>Ramlibacter</taxon>
    </lineage>
</organism>
<reference evidence="2 3" key="1">
    <citation type="submission" date="2019-12" db="EMBL/GenBank/DDBJ databases">
        <authorList>
            <person name="Huq M.A."/>
        </authorList>
    </citation>
    <scope>NUCLEOTIDE SEQUENCE [LARGE SCALE GENOMIC DNA]</scope>
    <source>
        <strain evidence="2 3">MAH-25</strain>
    </source>
</reference>
<dbReference type="PRINTS" id="PR00111">
    <property type="entry name" value="ABHYDROLASE"/>
</dbReference>